<organism evidence="5 6">
    <name type="scientific">Flavobacterium luminosum</name>
    <dbReference type="NCBI Taxonomy" id="2949086"/>
    <lineage>
        <taxon>Bacteria</taxon>
        <taxon>Pseudomonadati</taxon>
        <taxon>Bacteroidota</taxon>
        <taxon>Flavobacteriia</taxon>
        <taxon>Flavobacteriales</taxon>
        <taxon>Flavobacteriaceae</taxon>
        <taxon>Flavobacterium</taxon>
    </lineage>
</organism>
<keyword evidence="6" id="KW-1185">Reference proteome</keyword>
<evidence type="ECO:0000256" key="4">
    <source>
        <dbReference type="SAM" id="SignalP"/>
    </source>
</evidence>
<evidence type="ECO:0000256" key="2">
    <source>
        <dbReference type="ARBA" id="ARBA00022803"/>
    </source>
</evidence>
<feature type="repeat" description="TPR" evidence="3">
    <location>
        <begin position="39"/>
        <end position="72"/>
    </location>
</feature>
<dbReference type="Proteomes" id="UP001317191">
    <property type="component" value="Unassembled WGS sequence"/>
</dbReference>
<evidence type="ECO:0000256" key="1">
    <source>
        <dbReference type="ARBA" id="ARBA00022737"/>
    </source>
</evidence>
<evidence type="ECO:0000313" key="6">
    <source>
        <dbReference type="Proteomes" id="UP001317191"/>
    </source>
</evidence>
<accession>A0ABT0TQS8</accession>
<dbReference type="RefSeq" id="WP_250593077.1">
    <property type="nucleotide sequence ID" value="NZ_JAMLJM010000007.1"/>
</dbReference>
<keyword evidence="2 3" id="KW-0802">TPR repeat</keyword>
<gene>
    <name evidence="5" type="ORF">NAT50_09675</name>
</gene>
<dbReference type="SMART" id="SM00028">
    <property type="entry name" value="TPR"/>
    <property type="match status" value="5"/>
</dbReference>
<dbReference type="PANTHER" id="PTHR45586:SF1">
    <property type="entry name" value="LIPOPOLYSACCHARIDE ASSEMBLY PROTEIN B"/>
    <property type="match status" value="1"/>
</dbReference>
<sequence length="614" mass="71861">MRVFIKIIFLMFFGAVFSQTFTVTPPPGGKSQEQQPQQRIGNEYLAQNYYDRGEFDKAVIIYEELLRVQPNSNQYFQKLIGCYQQLKNYEKAENAIKSKLDRTKQPQLYVELGYNYQLQNQLDKAQKNYTIALQKINENPNYVYAVAREFENKVLVQQAIDAYSLGQKLNPEINFDYQTALLQGQLGKFDLMIDALLDYAYKFPNNLLLVQNQLNRFLIEDHSKSFAEQLRKALLIRTQKNQDLFWNEFMSWFFVQQKEYAKAFIQEKAIYRRNPDNFNNILALAHLVAQENEKDTQREILEFVLENSQQTDILIDVNYALLKLDIENATPSDYPVISQKTDQLLQQYGTSANTVQLQILKAHFEAFYLKKIEEARIGLTNALAFSLNPYQRAEVKLELADILLLNEKFNQAIIYYAQVEEELANDAIGHQSSLKMAKASYYKGDFTWAQQQFKVLKSSTSQLIANDALQMFLLISDNTVEDSTQVALKKFAHADFLSYQNKNTEALEQFKRILMEHKGEGIEDEALLEIGKIYERQGNWQEALTYYQQIIDRFSEDIYIDEALFFSAEIYRKNTQEIEKAKSLYEKILFNHQDSIYFVEARNNFRKLRGDTHL</sequence>
<dbReference type="PANTHER" id="PTHR45586">
    <property type="entry name" value="TPR REPEAT-CONTAINING PROTEIN PA4667"/>
    <property type="match status" value="1"/>
</dbReference>
<keyword evidence="4" id="KW-0732">Signal</keyword>
<dbReference type="Gene3D" id="1.25.40.10">
    <property type="entry name" value="Tetratricopeptide repeat domain"/>
    <property type="match status" value="2"/>
</dbReference>
<feature type="signal peptide" evidence="4">
    <location>
        <begin position="1"/>
        <end position="18"/>
    </location>
</feature>
<keyword evidence="1" id="KW-0677">Repeat</keyword>
<dbReference type="Pfam" id="PF13174">
    <property type="entry name" value="TPR_6"/>
    <property type="match status" value="2"/>
</dbReference>
<dbReference type="InterPro" id="IPR019734">
    <property type="entry name" value="TPR_rpt"/>
</dbReference>
<dbReference type="InterPro" id="IPR011990">
    <property type="entry name" value="TPR-like_helical_dom_sf"/>
</dbReference>
<evidence type="ECO:0000256" key="3">
    <source>
        <dbReference type="PROSITE-ProRule" id="PRU00339"/>
    </source>
</evidence>
<reference evidence="5 6" key="1">
    <citation type="submission" date="2022-05" db="EMBL/GenBank/DDBJ databases">
        <title>Flavobacterium sp., isolated from activated sludge.</title>
        <authorList>
            <person name="Ran Q."/>
        </authorList>
    </citation>
    <scope>NUCLEOTIDE SEQUENCE [LARGE SCALE GENOMIC DNA]</scope>
    <source>
        <strain evidence="5 6">HXWNR70</strain>
    </source>
</reference>
<dbReference type="PROSITE" id="PS50005">
    <property type="entry name" value="TPR"/>
    <property type="match status" value="2"/>
</dbReference>
<feature type="chain" id="PRO_5046309932" evidence="4">
    <location>
        <begin position="19"/>
        <end position="614"/>
    </location>
</feature>
<comment type="caution">
    <text evidence="5">The sequence shown here is derived from an EMBL/GenBank/DDBJ whole genome shotgun (WGS) entry which is preliminary data.</text>
</comment>
<dbReference type="SUPFAM" id="SSF48452">
    <property type="entry name" value="TPR-like"/>
    <property type="match status" value="2"/>
</dbReference>
<name>A0ABT0TQS8_9FLAO</name>
<dbReference type="EMBL" id="JAMLJM010000007">
    <property type="protein sequence ID" value="MCL9809626.1"/>
    <property type="molecule type" value="Genomic_DNA"/>
</dbReference>
<feature type="repeat" description="TPR" evidence="3">
    <location>
        <begin position="524"/>
        <end position="557"/>
    </location>
</feature>
<dbReference type="InterPro" id="IPR051012">
    <property type="entry name" value="CellSynth/LPSAsmb/PSIAsmb"/>
</dbReference>
<protein>
    <submittedName>
        <fullName evidence="5">Tetratricopeptide repeat protein</fullName>
    </submittedName>
</protein>
<evidence type="ECO:0000313" key="5">
    <source>
        <dbReference type="EMBL" id="MCL9809626.1"/>
    </source>
</evidence>
<proteinExistence type="predicted"/>